<evidence type="ECO:0000256" key="5">
    <source>
        <dbReference type="ARBA" id="ARBA00023065"/>
    </source>
</evidence>
<accession>A0A096Y6W4</accession>
<geneLocation type="mitochondrion" evidence="9"/>
<keyword evidence="5" id="KW-0406">Ion transport</keyword>
<keyword evidence="2" id="KW-0813">Transport</keyword>
<dbReference type="AlphaFoldDB" id="A0A096Y6W4"/>
<sequence>MLKKINNMYNMLLALKRNLLSYSVISLIILILISKEIFIFDEEIIVAFNFILIIYLFYKVAQGAINNAINNRQQSIFNIINNAIITNEYFLKSNIYSLINQQSILQNINVLKAIILSNYDHLLKYEKNIAETNIDSFILQRLEDFKSEEQNVLKKDFELFVKKSVNYIQNNYDKN</sequence>
<protein>
    <submittedName>
        <fullName evidence="9">ATP synthase F0 subunit b</fullName>
    </submittedName>
</protein>
<keyword evidence="4" id="KW-0375">Hydrogen ion transport</keyword>
<dbReference type="EMBL" id="KJ867411">
    <property type="protein sequence ID" value="AIM52057.1"/>
    <property type="molecule type" value="Genomic_DNA"/>
</dbReference>
<name>A0A096Y6W4_9EUKA</name>
<evidence type="ECO:0000256" key="1">
    <source>
        <dbReference type="ARBA" id="ARBA00004325"/>
    </source>
</evidence>
<reference evidence="9" key="2">
    <citation type="submission" date="2014-05" db="EMBL/GenBank/DDBJ databases">
        <authorList>
            <person name="Jackson C.J."/>
            <person name="Reyes-Prieto A."/>
        </authorList>
    </citation>
    <scope>NUCLEOTIDE SEQUENCE</scope>
    <source>
        <strain evidence="9">SAG 4.97</strain>
    </source>
</reference>
<evidence type="ECO:0000256" key="4">
    <source>
        <dbReference type="ARBA" id="ARBA00022781"/>
    </source>
</evidence>
<reference evidence="9" key="1">
    <citation type="journal article" date="2014" name="Genome Biol. Evol.">
        <title>The mitochondrial genomes of the glaucophytes Gloeochaete wittrockiana and Cyanoptyche gloeocystis: multilocus phylogenetics suggests a monophyletic archaeplastida.</title>
        <authorList>
            <person name="Jackson C."/>
            <person name="Reyes-Prieto A."/>
        </authorList>
    </citation>
    <scope>NUCLEOTIDE SEQUENCE</scope>
    <source>
        <strain evidence="9">SAG 4.97</strain>
    </source>
</reference>
<dbReference type="GO" id="GO:0015078">
    <property type="term" value="F:proton transmembrane transporter activity"/>
    <property type="evidence" value="ECO:0007669"/>
    <property type="project" value="InterPro"/>
</dbReference>
<evidence type="ECO:0000256" key="7">
    <source>
        <dbReference type="ARBA" id="ARBA00023136"/>
    </source>
</evidence>
<evidence type="ECO:0000256" key="6">
    <source>
        <dbReference type="ARBA" id="ARBA00023128"/>
    </source>
</evidence>
<keyword evidence="7 8" id="KW-0472">Membrane</keyword>
<feature type="transmembrane region" description="Helical" evidence="8">
    <location>
        <begin position="44"/>
        <end position="61"/>
    </location>
</feature>
<evidence type="ECO:0000256" key="8">
    <source>
        <dbReference type="SAM" id="Phobius"/>
    </source>
</evidence>
<proteinExistence type="predicted"/>
<dbReference type="Pfam" id="PF05405">
    <property type="entry name" value="Mt_ATP-synt_B"/>
    <property type="match status" value="1"/>
</dbReference>
<dbReference type="GeneID" id="20832945"/>
<keyword evidence="8" id="KW-0812">Transmembrane</keyword>
<keyword evidence="6 9" id="KW-0496">Mitochondrion</keyword>
<dbReference type="GO" id="GO:0015986">
    <property type="term" value="P:proton motive force-driven ATP synthesis"/>
    <property type="evidence" value="ECO:0007669"/>
    <property type="project" value="InterPro"/>
</dbReference>
<dbReference type="GO" id="GO:0031966">
    <property type="term" value="C:mitochondrial membrane"/>
    <property type="evidence" value="ECO:0007669"/>
    <property type="project" value="UniProtKB-SubCell"/>
</dbReference>
<keyword evidence="3" id="KW-0138">CF(0)</keyword>
<comment type="subcellular location">
    <subcellularLocation>
        <location evidence="1">Mitochondrion membrane</location>
    </subcellularLocation>
</comment>
<organism evidence="9">
    <name type="scientific">Cyanoptyche gloeocystis</name>
    <dbReference type="NCBI Taxonomy" id="77922"/>
    <lineage>
        <taxon>Eukaryota</taxon>
        <taxon>Glaucocystophyceae</taxon>
        <taxon>Glaucocystophyceae incertae sedis</taxon>
        <taxon>Cyanoptyche</taxon>
    </lineage>
</organism>
<feature type="transmembrane region" description="Helical" evidence="8">
    <location>
        <begin position="20"/>
        <end position="38"/>
    </location>
</feature>
<dbReference type="InterPro" id="IPR008688">
    <property type="entry name" value="ATP_synth_Bsub_B/MI25"/>
</dbReference>
<evidence type="ECO:0000256" key="2">
    <source>
        <dbReference type="ARBA" id="ARBA00022448"/>
    </source>
</evidence>
<evidence type="ECO:0000256" key="3">
    <source>
        <dbReference type="ARBA" id="ARBA00022547"/>
    </source>
</evidence>
<dbReference type="RefSeq" id="YP_009092471.1">
    <property type="nucleotide sequence ID" value="NC_025294.1"/>
</dbReference>
<evidence type="ECO:0000313" key="9">
    <source>
        <dbReference type="EMBL" id="AIM52057.1"/>
    </source>
</evidence>
<keyword evidence="8" id="KW-1133">Transmembrane helix</keyword>
<dbReference type="GO" id="GO:0045259">
    <property type="term" value="C:proton-transporting ATP synthase complex"/>
    <property type="evidence" value="ECO:0007669"/>
    <property type="project" value="UniProtKB-KW"/>
</dbReference>
<gene>
    <name evidence="9" type="primary">atp4</name>
</gene>